<reference evidence="5" key="1">
    <citation type="submission" date="2015-09" db="EMBL/GenBank/DDBJ databases">
        <title>De novo assembly of Pectinophora gossypiella (Pink Bollworm) gut transcriptome.</title>
        <authorList>
            <person name="Tassone E.E."/>
        </authorList>
    </citation>
    <scope>NUCLEOTIDE SEQUENCE</scope>
</reference>
<protein>
    <recommendedName>
        <fullName evidence="6">MADF domain-containing protein</fullName>
    </recommendedName>
</protein>
<proteinExistence type="predicted"/>
<dbReference type="GO" id="GO:0006357">
    <property type="term" value="P:regulation of transcription by RNA polymerase II"/>
    <property type="evidence" value="ECO:0007669"/>
    <property type="project" value="TreeGrafter"/>
</dbReference>
<dbReference type="GO" id="GO:0005667">
    <property type="term" value="C:transcription regulator complex"/>
    <property type="evidence" value="ECO:0007669"/>
    <property type="project" value="TreeGrafter"/>
</dbReference>
<dbReference type="PROSITE" id="PS51029">
    <property type="entry name" value="MADF"/>
    <property type="match status" value="1"/>
</dbReference>
<sequence>MPLMDVSTGRVIKEVQMRPVLWDSSHDQYKNKYARLKAWKQVFCALIPEFLTLPAAEQKDTDRAIQQRWKTARDAYIRCKSQMKAGTLKKKYFYYDYLSFLQKNFGENPEQSPPSASYDPLAPSSSDTHTVMKLESMDDDSENEYNEPEEDDNDREHEPEDGSPQEDDDEEPPPEIRKPLKRKLTSNGVNKQILKMCKENSARMKNDNMSFFMSMLPIVNKFNDQQKLMFRSEVIRVAMEISSKKEEW</sequence>
<evidence type="ECO:0000259" key="4">
    <source>
        <dbReference type="PROSITE" id="PS51031"/>
    </source>
</evidence>
<dbReference type="Pfam" id="PF10545">
    <property type="entry name" value="MADF_DNA_bdg"/>
    <property type="match status" value="1"/>
</dbReference>
<dbReference type="EMBL" id="GDQN01007182">
    <property type="protein sequence ID" value="JAT83872.1"/>
    <property type="molecule type" value="Transcribed_RNA"/>
</dbReference>
<dbReference type="PROSITE" id="PS51031">
    <property type="entry name" value="BESS"/>
    <property type="match status" value="1"/>
</dbReference>
<feature type="compositionally biased region" description="Acidic residues" evidence="2">
    <location>
        <begin position="161"/>
        <end position="173"/>
    </location>
</feature>
<dbReference type="OrthoDB" id="7470341at2759"/>
<name>A0A1E1WA50_PECGO</name>
<dbReference type="InterPro" id="IPR039353">
    <property type="entry name" value="TF_Adf1"/>
</dbReference>
<evidence type="ECO:0000256" key="2">
    <source>
        <dbReference type="SAM" id="MobiDB-lite"/>
    </source>
</evidence>
<keyword evidence="1" id="KW-0539">Nucleus</keyword>
<dbReference type="InterPro" id="IPR006578">
    <property type="entry name" value="MADF-dom"/>
</dbReference>
<feature type="domain" description="BESS" evidence="4">
    <location>
        <begin position="205"/>
        <end position="244"/>
    </location>
</feature>
<dbReference type="SMART" id="SM00595">
    <property type="entry name" value="MADF"/>
    <property type="match status" value="1"/>
</dbReference>
<gene>
    <name evidence="5" type="ORF">g.18302</name>
</gene>
<evidence type="ECO:0000259" key="3">
    <source>
        <dbReference type="PROSITE" id="PS51029"/>
    </source>
</evidence>
<dbReference type="Pfam" id="PF02944">
    <property type="entry name" value="BESS"/>
    <property type="match status" value="1"/>
</dbReference>
<dbReference type="PANTHER" id="PTHR12243:SF67">
    <property type="entry name" value="COREPRESSOR OF PANGOLIN, ISOFORM A-RELATED"/>
    <property type="match status" value="1"/>
</dbReference>
<evidence type="ECO:0000313" key="5">
    <source>
        <dbReference type="EMBL" id="JAT83872.1"/>
    </source>
</evidence>
<dbReference type="PANTHER" id="PTHR12243">
    <property type="entry name" value="MADF DOMAIN TRANSCRIPTION FACTOR"/>
    <property type="match status" value="1"/>
</dbReference>
<feature type="compositionally biased region" description="Acidic residues" evidence="2">
    <location>
        <begin position="137"/>
        <end position="153"/>
    </location>
</feature>
<dbReference type="AlphaFoldDB" id="A0A1E1WA50"/>
<organism evidence="5">
    <name type="scientific">Pectinophora gossypiella</name>
    <name type="common">Cotton pink bollworm</name>
    <name type="synonym">Depressaria gossypiella</name>
    <dbReference type="NCBI Taxonomy" id="13191"/>
    <lineage>
        <taxon>Eukaryota</taxon>
        <taxon>Metazoa</taxon>
        <taxon>Ecdysozoa</taxon>
        <taxon>Arthropoda</taxon>
        <taxon>Hexapoda</taxon>
        <taxon>Insecta</taxon>
        <taxon>Pterygota</taxon>
        <taxon>Neoptera</taxon>
        <taxon>Endopterygota</taxon>
        <taxon>Lepidoptera</taxon>
        <taxon>Glossata</taxon>
        <taxon>Ditrysia</taxon>
        <taxon>Gelechioidea</taxon>
        <taxon>Gelechiidae</taxon>
        <taxon>Apatetrinae</taxon>
        <taxon>Pectinophora</taxon>
    </lineage>
</organism>
<evidence type="ECO:0000256" key="1">
    <source>
        <dbReference type="PROSITE-ProRule" id="PRU00371"/>
    </source>
</evidence>
<dbReference type="GO" id="GO:0005634">
    <property type="term" value="C:nucleus"/>
    <property type="evidence" value="ECO:0007669"/>
    <property type="project" value="UniProtKB-SubCell"/>
</dbReference>
<dbReference type="InterPro" id="IPR004210">
    <property type="entry name" value="BESS_motif"/>
</dbReference>
<dbReference type="GO" id="GO:0003677">
    <property type="term" value="F:DNA binding"/>
    <property type="evidence" value="ECO:0007669"/>
    <property type="project" value="InterPro"/>
</dbReference>
<feature type="region of interest" description="Disordered" evidence="2">
    <location>
        <begin position="106"/>
        <end position="189"/>
    </location>
</feature>
<accession>A0A1E1WA50</accession>
<feature type="domain" description="MADF" evidence="3">
    <location>
        <begin position="10"/>
        <end position="106"/>
    </location>
</feature>
<comment type="subcellular location">
    <subcellularLocation>
        <location evidence="1">Nucleus</location>
    </subcellularLocation>
</comment>
<evidence type="ECO:0008006" key="6">
    <source>
        <dbReference type="Google" id="ProtNLM"/>
    </source>
</evidence>